<dbReference type="AlphaFoldDB" id="A0A6J7QD08"/>
<protein>
    <submittedName>
        <fullName evidence="2">Unannotated protein</fullName>
    </submittedName>
</protein>
<feature type="domain" description="HNH nuclease" evidence="1">
    <location>
        <begin position="331"/>
        <end position="383"/>
    </location>
</feature>
<accession>A0A6J7QD08</accession>
<evidence type="ECO:0000259" key="1">
    <source>
        <dbReference type="SMART" id="SM00507"/>
    </source>
</evidence>
<dbReference type="EMBL" id="CAFBPN010000009">
    <property type="protein sequence ID" value="CAB5012164.1"/>
    <property type="molecule type" value="Genomic_DNA"/>
</dbReference>
<proteinExistence type="predicted"/>
<gene>
    <name evidence="2" type="ORF">UFOPK4098_00356</name>
</gene>
<organism evidence="2">
    <name type="scientific">freshwater metagenome</name>
    <dbReference type="NCBI Taxonomy" id="449393"/>
    <lineage>
        <taxon>unclassified sequences</taxon>
        <taxon>metagenomes</taxon>
        <taxon>ecological metagenomes</taxon>
    </lineage>
</organism>
<dbReference type="CDD" id="cd00085">
    <property type="entry name" value="HNHc"/>
    <property type="match status" value="1"/>
</dbReference>
<dbReference type="InterPro" id="IPR003615">
    <property type="entry name" value="HNH_nuc"/>
</dbReference>
<dbReference type="SMART" id="SM00507">
    <property type="entry name" value="HNHc"/>
    <property type="match status" value="1"/>
</dbReference>
<sequence length="413" mass="46016">MGALQLVPSQDHTTSVRQSLRELLLLEVAMLNTEGLRRALKKLSEVQAWVDSFHVQLTRRLQEISAVSQGVLPEQVLTSASGMTRSDARRELQRVEVLNEFPQLESALQVGAVSSAHIDIVARNMNSWSSEERAHISQQSEWLANVATHSTPDNFSRAMKQAVIRLSSHNELERLEQQRRKTWLRHWVDRDSGMVCMHGEFDPESGLSFVGKLQQVVDRLFHERTPSTCPDGESRARHLNALGLIALVHQATDGINHVSPHQRAEISVVIDYRTLIEGVHQDTVMHTGTDVNIPISTIRRMACEAKIIPVVLSSAGAVLDLGRASRLASRQQRQALEAMHPTCAIPQCQVPVGQCQPHHLTFWNSGGPTDLNNLIPLCATHHRCVHEGGWKLSLNTETRQVVVRQPGSNTLPP</sequence>
<dbReference type="Gene3D" id="1.10.30.50">
    <property type="match status" value="1"/>
</dbReference>
<evidence type="ECO:0000313" key="2">
    <source>
        <dbReference type="EMBL" id="CAB5012164.1"/>
    </source>
</evidence>
<reference evidence="2" key="1">
    <citation type="submission" date="2020-05" db="EMBL/GenBank/DDBJ databases">
        <authorList>
            <person name="Chiriac C."/>
            <person name="Salcher M."/>
            <person name="Ghai R."/>
            <person name="Kavagutti S V."/>
        </authorList>
    </citation>
    <scope>NUCLEOTIDE SEQUENCE</scope>
</reference>
<dbReference type="InterPro" id="IPR003870">
    <property type="entry name" value="DUF222"/>
</dbReference>
<name>A0A6J7QD08_9ZZZZ</name>
<dbReference type="Pfam" id="PF02720">
    <property type="entry name" value="DUF222"/>
    <property type="match status" value="1"/>
</dbReference>